<accession>A0A9X3DX89</accession>
<evidence type="ECO:0000256" key="4">
    <source>
        <dbReference type="ARBA" id="ARBA00023010"/>
    </source>
</evidence>
<keyword evidence="8" id="KW-1185">Reference proteome</keyword>
<dbReference type="PRINTS" id="PR01594">
    <property type="entry name" value="SECBCHAPRONE"/>
</dbReference>
<dbReference type="NCBIfam" id="NF004392">
    <property type="entry name" value="PRK05751.1-3"/>
    <property type="match status" value="1"/>
</dbReference>
<reference evidence="7" key="1">
    <citation type="submission" date="2022-11" db="EMBL/GenBank/DDBJ databases">
        <title>Biodiversity and phylogenetic relationships of bacteria.</title>
        <authorList>
            <person name="Machado R.A.R."/>
            <person name="Bhat A."/>
            <person name="Loulou A."/>
            <person name="Kallel S."/>
        </authorList>
    </citation>
    <scope>NUCLEOTIDE SEQUENCE</scope>
    <source>
        <strain evidence="7">K-TC2</strain>
    </source>
</reference>
<dbReference type="SUPFAM" id="SSF54611">
    <property type="entry name" value="SecB-like"/>
    <property type="match status" value="1"/>
</dbReference>
<keyword evidence="6" id="KW-0963">Cytoplasm</keyword>
<sequence>MADDNENGAGQLAQPNLSILLQYVKDQSFENPAAPRSLGPRRTAPQINIGINVGATPLDGDDYEIELRLEGRATDGDQALFVAELVYAGVFRVSNVPQENLAPILMIECPRLLFPFARQILADMTRNGGFPPLLVDPVDFTQLYRQRLMEMAAAQQGSRPS</sequence>
<evidence type="ECO:0000256" key="2">
    <source>
        <dbReference type="ARBA" id="ARBA00022448"/>
    </source>
</evidence>
<evidence type="ECO:0000313" key="8">
    <source>
        <dbReference type="Proteomes" id="UP001144805"/>
    </source>
</evidence>
<dbReference type="Pfam" id="PF02556">
    <property type="entry name" value="SecB"/>
    <property type="match status" value="1"/>
</dbReference>
<organism evidence="7 8">
    <name type="scientific">Kaistia nematophila</name>
    <dbReference type="NCBI Taxonomy" id="2994654"/>
    <lineage>
        <taxon>Bacteria</taxon>
        <taxon>Pseudomonadati</taxon>
        <taxon>Pseudomonadota</taxon>
        <taxon>Alphaproteobacteria</taxon>
        <taxon>Hyphomicrobiales</taxon>
        <taxon>Kaistiaceae</taxon>
        <taxon>Kaistia</taxon>
    </lineage>
</organism>
<dbReference type="Gene3D" id="3.10.420.10">
    <property type="entry name" value="SecB-like"/>
    <property type="match status" value="1"/>
</dbReference>
<dbReference type="GO" id="GO:0051262">
    <property type="term" value="P:protein tetramerization"/>
    <property type="evidence" value="ECO:0007669"/>
    <property type="project" value="InterPro"/>
</dbReference>
<evidence type="ECO:0000256" key="6">
    <source>
        <dbReference type="HAMAP-Rule" id="MF_00821"/>
    </source>
</evidence>
<dbReference type="NCBIfam" id="TIGR00809">
    <property type="entry name" value="secB"/>
    <property type="match status" value="1"/>
</dbReference>
<comment type="function">
    <text evidence="6">One of the proteins required for the normal export of preproteins out of the cell cytoplasm. It is a molecular chaperone that binds to a subset of precursor proteins, maintaining them in a translocation-competent state. It also specifically binds to its receptor SecA.</text>
</comment>
<comment type="subunit">
    <text evidence="6">Homotetramer, a dimer of dimers. One homotetramer interacts with 1 SecA dimer.</text>
</comment>
<dbReference type="PANTHER" id="PTHR36918">
    <property type="match status" value="1"/>
</dbReference>
<keyword evidence="2 6" id="KW-0813">Transport</keyword>
<comment type="subcellular location">
    <subcellularLocation>
        <location evidence="6">Cytoplasm</location>
    </subcellularLocation>
</comment>
<evidence type="ECO:0000256" key="5">
    <source>
        <dbReference type="ARBA" id="ARBA00023186"/>
    </source>
</evidence>
<name>A0A9X3DX89_9HYPH</name>
<dbReference type="RefSeq" id="WP_266336614.1">
    <property type="nucleotide sequence ID" value="NZ_JAPKNK010000001.1"/>
</dbReference>
<dbReference type="Proteomes" id="UP001144805">
    <property type="component" value="Unassembled WGS sequence"/>
</dbReference>
<protein>
    <recommendedName>
        <fullName evidence="6">Protein-export protein SecB</fullName>
    </recommendedName>
</protein>
<dbReference type="GO" id="GO:0006457">
    <property type="term" value="P:protein folding"/>
    <property type="evidence" value="ECO:0007669"/>
    <property type="project" value="UniProtKB-UniRule"/>
</dbReference>
<comment type="similarity">
    <text evidence="1 6">Belongs to the SecB family.</text>
</comment>
<gene>
    <name evidence="6 7" type="primary">secB</name>
    <name evidence="7" type="ORF">OSH07_00315</name>
</gene>
<keyword evidence="4 6" id="KW-0811">Translocation</keyword>
<comment type="caution">
    <text evidence="7">The sequence shown here is derived from an EMBL/GenBank/DDBJ whole genome shotgun (WGS) entry which is preliminary data.</text>
</comment>
<dbReference type="AlphaFoldDB" id="A0A9X3DX89"/>
<dbReference type="PANTHER" id="PTHR36918:SF1">
    <property type="entry name" value="PROTEIN-EXPORT PROTEIN SECB"/>
    <property type="match status" value="1"/>
</dbReference>
<dbReference type="HAMAP" id="MF_00821">
    <property type="entry name" value="SecB"/>
    <property type="match status" value="1"/>
</dbReference>
<evidence type="ECO:0000313" key="7">
    <source>
        <dbReference type="EMBL" id="MCX5567626.1"/>
    </source>
</evidence>
<keyword evidence="5 6" id="KW-0143">Chaperone</keyword>
<evidence type="ECO:0000256" key="3">
    <source>
        <dbReference type="ARBA" id="ARBA00022927"/>
    </source>
</evidence>
<dbReference type="EMBL" id="JAPKNK010000001">
    <property type="protein sequence ID" value="MCX5567626.1"/>
    <property type="molecule type" value="Genomic_DNA"/>
</dbReference>
<keyword evidence="3 6" id="KW-0653">Protein transport</keyword>
<dbReference type="GO" id="GO:0005737">
    <property type="term" value="C:cytoplasm"/>
    <property type="evidence" value="ECO:0007669"/>
    <property type="project" value="UniProtKB-SubCell"/>
</dbReference>
<proteinExistence type="inferred from homology"/>
<dbReference type="InterPro" id="IPR035958">
    <property type="entry name" value="SecB-like_sf"/>
</dbReference>
<dbReference type="GO" id="GO:0051082">
    <property type="term" value="F:unfolded protein binding"/>
    <property type="evidence" value="ECO:0007669"/>
    <property type="project" value="InterPro"/>
</dbReference>
<evidence type="ECO:0000256" key="1">
    <source>
        <dbReference type="ARBA" id="ARBA00009990"/>
    </source>
</evidence>
<dbReference type="InterPro" id="IPR003708">
    <property type="entry name" value="SecB"/>
</dbReference>
<dbReference type="GO" id="GO:0015031">
    <property type="term" value="P:protein transport"/>
    <property type="evidence" value="ECO:0007669"/>
    <property type="project" value="UniProtKB-UniRule"/>
</dbReference>